<dbReference type="GO" id="GO:0015293">
    <property type="term" value="F:symporter activity"/>
    <property type="evidence" value="ECO:0007669"/>
    <property type="project" value="UniProtKB-KW"/>
</dbReference>
<dbReference type="GO" id="GO:0005452">
    <property type="term" value="F:solute:inorganic anion antiporter activity"/>
    <property type="evidence" value="ECO:0007669"/>
    <property type="project" value="InterPro"/>
</dbReference>
<evidence type="ECO:0000256" key="13">
    <source>
        <dbReference type="ARBA" id="ARBA00052481"/>
    </source>
</evidence>
<proteinExistence type="inferred from homology"/>
<evidence type="ECO:0000256" key="9">
    <source>
        <dbReference type="ARBA" id="ARBA00022989"/>
    </source>
</evidence>
<evidence type="ECO:0000256" key="11">
    <source>
        <dbReference type="ARBA" id="ARBA00023136"/>
    </source>
</evidence>
<keyword evidence="9 16" id="KW-1133">Transmembrane helix</keyword>
<evidence type="ECO:0000256" key="8">
    <source>
        <dbReference type="ARBA" id="ARBA00022847"/>
    </source>
</evidence>
<feature type="transmembrane region" description="Helical" evidence="16">
    <location>
        <begin position="738"/>
        <end position="758"/>
    </location>
</feature>
<evidence type="ECO:0000313" key="19">
    <source>
        <dbReference type="Proteomes" id="UP000694391"/>
    </source>
</evidence>
<evidence type="ECO:0000313" key="18">
    <source>
        <dbReference type="Ensembl" id="ENSCAFP00020003766.1"/>
    </source>
</evidence>
<evidence type="ECO:0000256" key="7">
    <source>
        <dbReference type="ARBA" id="ARBA00022692"/>
    </source>
</evidence>
<dbReference type="Pfam" id="PF00955">
    <property type="entry name" value="HCO3_cotransp"/>
    <property type="match status" value="1"/>
</dbReference>
<dbReference type="FunFam" id="1.10.287.570:FF:000002">
    <property type="entry name" value="Solute carrier family 4 member 11"/>
    <property type="match status" value="1"/>
</dbReference>
<dbReference type="InterPro" id="IPR016152">
    <property type="entry name" value="PTrfase/Anion_transptr"/>
</dbReference>
<comment type="subunit">
    <text evidence="3">Homodimer.</text>
</comment>
<comment type="similarity">
    <text evidence="2">Belongs to the anion exchanger (TC 2.A.31) family.</text>
</comment>
<dbReference type="GO" id="GO:0005372">
    <property type="term" value="F:water transmembrane transporter activity"/>
    <property type="evidence" value="ECO:0007669"/>
    <property type="project" value="Ensembl"/>
</dbReference>
<dbReference type="GO" id="GO:0034599">
    <property type="term" value="P:cellular response to oxidative stress"/>
    <property type="evidence" value="ECO:0007669"/>
    <property type="project" value="Ensembl"/>
</dbReference>
<feature type="transmembrane region" description="Helical" evidence="16">
    <location>
        <begin position="650"/>
        <end position="674"/>
    </location>
</feature>
<evidence type="ECO:0000256" key="2">
    <source>
        <dbReference type="ARBA" id="ARBA00010993"/>
    </source>
</evidence>
<evidence type="ECO:0000259" key="17">
    <source>
        <dbReference type="Pfam" id="PF00955"/>
    </source>
</evidence>
<dbReference type="Proteomes" id="UP000694391">
    <property type="component" value="Unplaced"/>
</dbReference>
<evidence type="ECO:0000256" key="4">
    <source>
        <dbReference type="ARBA" id="ARBA00022448"/>
    </source>
</evidence>
<dbReference type="GeneTree" id="ENSGT00940000154894"/>
<name>A0A8C0JSA4_CANLU</name>
<evidence type="ECO:0000256" key="10">
    <source>
        <dbReference type="ARBA" id="ARBA00023065"/>
    </source>
</evidence>
<dbReference type="GO" id="GO:0016324">
    <property type="term" value="C:apical plasma membrane"/>
    <property type="evidence" value="ECO:0007669"/>
    <property type="project" value="Ensembl"/>
</dbReference>
<accession>A0A8C0JSA4</accession>
<keyword evidence="10" id="KW-0406">Ion transport</keyword>
<feature type="transmembrane region" description="Helical" evidence="16">
    <location>
        <begin position="810"/>
        <end position="828"/>
    </location>
</feature>
<evidence type="ECO:0000256" key="5">
    <source>
        <dbReference type="ARBA" id="ARBA00022475"/>
    </source>
</evidence>
<reference evidence="18" key="2">
    <citation type="submission" date="2025-09" db="UniProtKB">
        <authorList>
            <consortium name="Ensembl"/>
        </authorList>
    </citation>
    <scope>IDENTIFICATION</scope>
</reference>
<evidence type="ECO:0000256" key="1">
    <source>
        <dbReference type="ARBA" id="ARBA00004554"/>
    </source>
</evidence>
<dbReference type="Ensembl" id="ENSCAFT00020004363.1">
    <property type="protein sequence ID" value="ENSCAFP00020003766.1"/>
    <property type="gene ID" value="ENSCAFG00020003100.1"/>
</dbReference>
<dbReference type="PRINTS" id="PR01231">
    <property type="entry name" value="HCO3TRNSPORT"/>
</dbReference>
<evidence type="ECO:0000256" key="12">
    <source>
        <dbReference type="ARBA" id="ARBA00023180"/>
    </source>
</evidence>
<keyword evidence="5" id="KW-1003">Cell membrane</keyword>
<dbReference type="AlphaFoldDB" id="A0A8C0JSA4"/>
<keyword evidence="12" id="KW-0325">Glycoprotein</keyword>
<reference evidence="18" key="1">
    <citation type="submission" date="2025-08" db="UniProtKB">
        <authorList>
            <consortium name="Ensembl"/>
        </authorList>
    </citation>
    <scope>IDENTIFICATION</scope>
</reference>
<keyword evidence="19" id="KW-1185">Reference proteome</keyword>
<dbReference type="GO" id="GO:0071476">
    <property type="term" value="P:cellular hypotonic response"/>
    <property type="evidence" value="ECO:0007669"/>
    <property type="project" value="Ensembl"/>
</dbReference>
<evidence type="ECO:0000256" key="14">
    <source>
        <dbReference type="ARBA" id="ARBA00071259"/>
    </source>
</evidence>
<dbReference type="GO" id="GO:0016323">
    <property type="term" value="C:basolateral plasma membrane"/>
    <property type="evidence" value="ECO:0007669"/>
    <property type="project" value="UniProtKB-SubCell"/>
</dbReference>
<feature type="transmembrane region" description="Helical" evidence="16">
    <location>
        <begin position="568"/>
        <end position="587"/>
    </location>
</feature>
<dbReference type="GO" id="GO:0006820">
    <property type="term" value="P:monoatomic anion transport"/>
    <property type="evidence" value="ECO:0007669"/>
    <property type="project" value="InterPro"/>
</dbReference>
<feature type="transmembrane region" description="Helical" evidence="16">
    <location>
        <begin position="530"/>
        <end position="548"/>
    </location>
</feature>
<sequence>MSQNGYLEDVGEYLCEGYLKCDMDDASETREESLGDEAFDTVNSSIVSGESVRFFVNVNLEVQPSQSDSPGGCGLLHTSRKYLKLKNFELEIRAHRDLDGFLARASIILNETATSLDDVLRAMLCRLAHDPNNTEPDCNVDLFMAMLFTDAGAPTEGKAHLLSDTIQGVTATVTGVQYQQSWICIICTSKALLKRHVCISRLVRPQNWGENSCEVRFVILVLAPPKMKSTKTATEVGRTFATMFLDITFRQKLLNTRTEEEFKEALVHQRQLLTMVKRAWAGVWGLGRGPPTQPWLRSLDDTRACPAAPAHFPSCPVLGIIGKNKAVGKYITTTLFLYFACLLPTIAFGSLNDENTNGAIDVQKTIAGQSIGGLLYALFSGQPLVVLLTTAPLALYIQVICGICDDYNLDFNTFYAWTGLWNSFFLVLYAIFNLSLIMQLFKRSTEEIIALFISITFMLDAVKGMVKIFQKYYYDNFGDNTDSTSLVSLLGLSTSLNTTLHTALNTSLLASPPELTSTGRHAEHPGRETAVLSLLIMLGTLWLSYTLYQFKKSPYLHPCMREILSDCALPISVLTFSLICSYGFREIKMSQFRYNPSKSLFDVAEMHSLSLGAIASAMGLGFLLSLLFFIEQNLVAALANAPENRLVKGTAYHWDLLLIAIINSGLSLFGLPWIHAAYPHSPLHVRALALVEERVENGHIYETIVNVKETRLTSLGASILVGFSLLLLPFPLQWIPKPVLYGLFLYIALTSIDGNQLFERVALLLKDQTSYPPTHYIRRVPQRKIHYFTGLQVLQLLLLCAFGMSTLPYMKMIFPLIMIAMIPIRYNLLPRIIEAKYLDAMDAEH</sequence>
<dbReference type="InterPro" id="IPR003020">
    <property type="entry name" value="HCO3_transpt_euk"/>
</dbReference>
<organism evidence="18 19">
    <name type="scientific">Canis lupus dingo</name>
    <name type="common">dingo</name>
    <dbReference type="NCBI Taxonomy" id="286419"/>
    <lineage>
        <taxon>Eukaryota</taxon>
        <taxon>Metazoa</taxon>
        <taxon>Chordata</taxon>
        <taxon>Craniata</taxon>
        <taxon>Vertebrata</taxon>
        <taxon>Euteleostomi</taxon>
        <taxon>Mammalia</taxon>
        <taxon>Eutheria</taxon>
        <taxon>Laurasiatheria</taxon>
        <taxon>Carnivora</taxon>
        <taxon>Caniformia</taxon>
        <taxon>Canidae</taxon>
        <taxon>Canis</taxon>
    </lineage>
</organism>
<keyword evidence="8" id="KW-0769">Symport</keyword>
<dbReference type="GO" id="GO:0046983">
    <property type="term" value="F:protein dimerization activity"/>
    <property type="evidence" value="ECO:0007669"/>
    <property type="project" value="Ensembl"/>
</dbReference>
<dbReference type="GO" id="GO:0015252">
    <property type="term" value="F:proton channel activity"/>
    <property type="evidence" value="ECO:0007669"/>
    <property type="project" value="Ensembl"/>
</dbReference>
<dbReference type="GO" id="GO:0046715">
    <property type="term" value="F:active borate transmembrane transporter activity"/>
    <property type="evidence" value="ECO:0007669"/>
    <property type="project" value="Ensembl"/>
</dbReference>
<gene>
    <name evidence="18" type="primary">SLC4A11</name>
</gene>
<feature type="transmembrane region" description="Helical" evidence="16">
    <location>
        <begin position="712"/>
        <end position="732"/>
    </location>
</feature>
<dbReference type="GO" id="GO:2000739">
    <property type="term" value="P:regulation of mesenchymal stem cell differentiation"/>
    <property type="evidence" value="ECO:0007669"/>
    <property type="project" value="Ensembl"/>
</dbReference>
<dbReference type="GO" id="GO:0005272">
    <property type="term" value="F:sodium channel activity"/>
    <property type="evidence" value="ECO:0007669"/>
    <property type="project" value="Ensembl"/>
</dbReference>
<feature type="transmembrane region" description="Helical" evidence="16">
    <location>
        <begin position="330"/>
        <end position="352"/>
    </location>
</feature>
<dbReference type="GO" id="GO:0015106">
    <property type="term" value="F:bicarbonate transmembrane transporter activity"/>
    <property type="evidence" value="ECO:0007669"/>
    <property type="project" value="Ensembl"/>
</dbReference>
<comment type="subcellular location">
    <subcellularLocation>
        <location evidence="1">Basolateral cell membrane</location>
        <topology evidence="1">Multi-pass membrane protein</topology>
    </subcellularLocation>
</comment>
<dbReference type="FunFam" id="3.40.930.10:FF:000013">
    <property type="entry name" value="Solute carrier family 4 member 11"/>
    <property type="match status" value="1"/>
</dbReference>
<keyword evidence="6" id="KW-0039">Anion exchange</keyword>
<feature type="domain" description="Bicarbonate transporter-like transmembrane" evidence="17">
    <location>
        <begin position="329"/>
        <end position="844"/>
    </location>
</feature>
<protein>
    <recommendedName>
        <fullName evidence="14">Solute carrier family 4 member 11</fullName>
    </recommendedName>
    <alternativeName>
        <fullName evidence="15">Sodium borate cotransporter 1</fullName>
    </alternativeName>
</protein>
<dbReference type="InterPro" id="IPR011531">
    <property type="entry name" value="HCO3_transpt-like_TM_dom"/>
</dbReference>
<feature type="transmembrane region" description="Helical" evidence="16">
    <location>
        <begin position="414"/>
        <end position="436"/>
    </location>
</feature>
<evidence type="ECO:0000256" key="16">
    <source>
        <dbReference type="SAM" id="Phobius"/>
    </source>
</evidence>
<comment type="catalytic activity">
    <reaction evidence="13">
        <text>tetrahydroxoborate(in) + 2 Na(+)(in) = tetrahydroxoborate(out) + 2 Na(+)(out)</text>
        <dbReference type="Rhea" id="RHEA:66816"/>
        <dbReference type="ChEBI" id="CHEBI:29101"/>
        <dbReference type="ChEBI" id="CHEBI:41132"/>
    </reaction>
    <physiologicalReaction direction="left-to-right" evidence="13">
        <dbReference type="Rhea" id="RHEA:66817"/>
    </physiologicalReaction>
</comment>
<dbReference type="GO" id="GO:0030003">
    <property type="term" value="P:intracellular monoatomic cation homeostasis"/>
    <property type="evidence" value="ECO:0007669"/>
    <property type="project" value="Ensembl"/>
</dbReference>
<keyword evidence="11 16" id="KW-0472">Membrane</keyword>
<dbReference type="PANTHER" id="PTHR11453">
    <property type="entry name" value="ANION EXCHANGE PROTEIN"/>
    <property type="match status" value="1"/>
</dbReference>
<keyword evidence="4" id="KW-0813">Transport</keyword>
<dbReference type="SUPFAM" id="SSF55804">
    <property type="entry name" value="Phoshotransferase/anion transport protein"/>
    <property type="match status" value="1"/>
</dbReference>
<evidence type="ECO:0000256" key="3">
    <source>
        <dbReference type="ARBA" id="ARBA00011738"/>
    </source>
</evidence>
<dbReference type="Gene3D" id="3.40.930.10">
    <property type="entry name" value="Mannitol-specific EII, Chain A"/>
    <property type="match status" value="1"/>
</dbReference>
<keyword evidence="7 16" id="KW-0812">Transmembrane</keyword>
<evidence type="ECO:0000256" key="6">
    <source>
        <dbReference type="ARBA" id="ARBA00022681"/>
    </source>
</evidence>
<dbReference type="GO" id="GO:0051881">
    <property type="term" value="P:regulation of mitochondrial membrane potential"/>
    <property type="evidence" value="ECO:0007669"/>
    <property type="project" value="Ensembl"/>
</dbReference>
<dbReference type="PANTHER" id="PTHR11453:SF127">
    <property type="entry name" value="SOLUTE CARRIER FAMILY 4 MEMBER 11"/>
    <property type="match status" value="1"/>
</dbReference>
<feature type="transmembrane region" description="Helical" evidence="16">
    <location>
        <begin position="608"/>
        <end position="630"/>
    </location>
</feature>
<feature type="transmembrane region" description="Helical" evidence="16">
    <location>
        <begin position="785"/>
        <end position="804"/>
    </location>
</feature>
<dbReference type="Gene3D" id="1.10.287.570">
    <property type="entry name" value="Helical hairpin bin"/>
    <property type="match status" value="1"/>
</dbReference>
<feature type="transmembrane region" description="Helical" evidence="16">
    <location>
        <begin position="373"/>
        <end position="394"/>
    </location>
</feature>
<evidence type="ECO:0000256" key="15">
    <source>
        <dbReference type="ARBA" id="ARBA00078657"/>
    </source>
</evidence>